<dbReference type="Gene3D" id="1.10.357.150">
    <property type="match status" value="1"/>
</dbReference>
<feature type="compositionally biased region" description="Acidic residues" evidence="2">
    <location>
        <begin position="802"/>
        <end position="819"/>
    </location>
</feature>
<gene>
    <name evidence="5" type="primary">ZW10</name>
    <name evidence="5" type="ORF">A0J61_01475</name>
</gene>
<keyword evidence="1" id="KW-0175">Coiled coil</keyword>
<dbReference type="InterPro" id="IPR048344">
    <property type="entry name" value="Zw10_middle"/>
</dbReference>
<sequence>MPPVRQLDEAFLGHLLGDDTNIIDIALKSNTDSNSLRSILGKLTSTSTALQQELFEKAHANFELFSSTYNTQQQLHERVFTLLRQFADTEAQVANIEQDTHSVIDQYQHALRNKERNQNKIEALQTIHNILKMMDIVDSCIIHYQYKNAVEHLNKLRDKLDHWEQQADSRVTQLLNQRYLQQKERLVCSLQDSLHAAIHFQGHSMRVLHRFHPSTSSTVHISDVFESIDQLGLLAEELMGIQRLVFKHIIYPYFNKPGSIIKSDSVDENQIGTGGHMQVVSGNEETSDQYIDPLLMLQQIDTVLTFLHQHMFADSSSQKHRLLFGNLLLPELIPTMIKKSLAPAIPSSKDILSDFGNVVQAVKKFESQLHDIYGFQPDATHTLGNYVDNIDAHYAKKRREKVLQEGRKVMIRRLYDVDTIQDDGHYQISQTPQILAVLVSDIIEEAADLLASHPISADSLAEGIQDLLDMYRAIMPSYHRLQYVSSAANSLVFRNDCFWLAKQLTTNIMTKPHVGHFGQLVEHLNNASDRLRELGNAWHELAMTQRVQMIQTVMDHLDGFSGITDQKFQHDCDRAVTQMIQLVNSYAAEIRPVVDETLFLDMLARIVESVVHRFIQDIEQLIDIGAEESHILARTLNSVAQLVSAFDLPGRDATESFVEELVPSWQKFWLVKDILEMNMREIMERYRRGDLHMFKKSELVGLLCALFADTELRESNIQEINSGHFLEQTLIPRSTTATPTSASPSSREAASSRLDYTIDDMEQEDGWGDDNDLQYDHEDISDTKPTTEQLKTEYIPSRLDYSMDDLDQEDGWGDNDEDLQYDHQDNMDPDLDTNVSEQPKTETLSSKLDYSIDDMEQEDGWGDDDNLSFEHDDIIGLDTETADPTPTKIKEIPSTDEKSPTGKPTATEKSTTIEESVNTKEPSSTKEPIVATKSTTSDFVEPVSSKLDYSIDDMEQEDGWGDDDDDLFGGIEKST</sequence>
<dbReference type="GO" id="GO:0005737">
    <property type="term" value="C:cytoplasm"/>
    <property type="evidence" value="ECO:0007669"/>
    <property type="project" value="GOC"/>
</dbReference>
<feature type="domain" description="Centromere/kinetochore protein zw10 middle" evidence="3">
    <location>
        <begin position="204"/>
        <end position="410"/>
    </location>
</feature>
<feature type="domain" description="ZW10 C-terminal helical" evidence="4">
    <location>
        <begin position="575"/>
        <end position="719"/>
    </location>
</feature>
<dbReference type="Pfam" id="PF20665">
    <property type="entry name" value="Zw10_middle"/>
    <property type="match status" value="1"/>
</dbReference>
<comment type="caution">
    <text evidence="5">The sequence shown here is derived from an EMBL/GenBank/DDBJ whole genome shotgun (WGS) entry which is preliminary data.</text>
</comment>
<dbReference type="GO" id="GO:1990423">
    <property type="term" value="C:RZZ complex"/>
    <property type="evidence" value="ECO:0007669"/>
    <property type="project" value="TreeGrafter"/>
</dbReference>
<name>A0A1C7NN00_9FUNG</name>
<dbReference type="Proteomes" id="UP000093000">
    <property type="component" value="Unassembled WGS sequence"/>
</dbReference>
<dbReference type="GO" id="GO:0006888">
    <property type="term" value="P:endoplasmic reticulum to Golgi vesicle-mediated transport"/>
    <property type="evidence" value="ECO:0007669"/>
    <property type="project" value="TreeGrafter"/>
</dbReference>
<dbReference type="InParanoid" id="A0A1C7NN00"/>
<evidence type="ECO:0000313" key="6">
    <source>
        <dbReference type="Proteomes" id="UP000093000"/>
    </source>
</evidence>
<keyword evidence="6" id="KW-1185">Reference proteome</keyword>
<feature type="compositionally biased region" description="Acidic residues" evidence="2">
    <location>
        <begin position="950"/>
        <end position="967"/>
    </location>
</feature>
<evidence type="ECO:0000259" key="4">
    <source>
        <dbReference type="Pfam" id="PF22766"/>
    </source>
</evidence>
<reference evidence="5 6" key="1">
    <citation type="submission" date="2016-03" db="EMBL/GenBank/DDBJ databases">
        <title>Choanephora cucurbitarum.</title>
        <authorList>
            <person name="Min B."/>
            <person name="Park H."/>
            <person name="Park J.-H."/>
            <person name="Shin H.-D."/>
            <person name="Choi I.-G."/>
        </authorList>
    </citation>
    <scope>NUCLEOTIDE SEQUENCE [LARGE SCALE GENOMIC DNA]</scope>
    <source>
        <strain evidence="5 6">KUS-F28377</strain>
    </source>
</reference>
<evidence type="ECO:0000313" key="5">
    <source>
        <dbReference type="EMBL" id="OBZ90465.1"/>
    </source>
</evidence>
<feature type="compositionally biased region" description="Polar residues" evidence="2">
    <location>
        <begin position="833"/>
        <end position="848"/>
    </location>
</feature>
<dbReference type="InterPro" id="IPR055148">
    <property type="entry name" value="ZW10_C_2"/>
</dbReference>
<dbReference type="OrthoDB" id="534815at2759"/>
<dbReference type="Pfam" id="PF22766">
    <property type="entry name" value="ZW10_C2"/>
    <property type="match status" value="1"/>
</dbReference>
<dbReference type="PANTHER" id="PTHR12205:SF0">
    <property type="entry name" value="CENTROMERE_KINETOCHORE PROTEIN ZW10 HOMOLOG"/>
    <property type="match status" value="1"/>
</dbReference>
<feature type="compositionally biased region" description="Acidic residues" evidence="2">
    <location>
        <begin position="762"/>
        <end position="773"/>
    </location>
</feature>
<feature type="region of interest" description="Disordered" evidence="2">
    <location>
        <begin position="762"/>
        <end position="849"/>
    </location>
</feature>
<organism evidence="5 6">
    <name type="scientific">Choanephora cucurbitarum</name>
    <dbReference type="NCBI Taxonomy" id="101091"/>
    <lineage>
        <taxon>Eukaryota</taxon>
        <taxon>Fungi</taxon>
        <taxon>Fungi incertae sedis</taxon>
        <taxon>Mucoromycota</taxon>
        <taxon>Mucoromycotina</taxon>
        <taxon>Mucoromycetes</taxon>
        <taxon>Mucorales</taxon>
        <taxon>Mucorineae</taxon>
        <taxon>Choanephoraceae</taxon>
        <taxon>Choanephoroideae</taxon>
        <taxon>Choanephora</taxon>
    </lineage>
</organism>
<dbReference type="GO" id="GO:0007094">
    <property type="term" value="P:mitotic spindle assembly checkpoint signaling"/>
    <property type="evidence" value="ECO:0007669"/>
    <property type="project" value="TreeGrafter"/>
</dbReference>
<evidence type="ECO:0000259" key="3">
    <source>
        <dbReference type="Pfam" id="PF20665"/>
    </source>
</evidence>
<evidence type="ECO:0000256" key="2">
    <source>
        <dbReference type="SAM" id="MobiDB-lite"/>
    </source>
</evidence>
<evidence type="ECO:0000256" key="1">
    <source>
        <dbReference type="SAM" id="Coils"/>
    </source>
</evidence>
<dbReference type="EMBL" id="LUGH01000047">
    <property type="protein sequence ID" value="OBZ90465.1"/>
    <property type="molecule type" value="Genomic_DNA"/>
</dbReference>
<dbReference type="InterPro" id="IPR046362">
    <property type="entry name" value="Zw10/DSL1_C_sf"/>
</dbReference>
<accession>A0A1C7NN00</accession>
<feature type="compositionally biased region" description="Basic and acidic residues" evidence="2">
    <location>
        <begin position="888"/>
        <end position="900"/>
    </location>
</feature>
<feature type="coiled-coil region" evidence="1">
    <location>
        <begin position="104"/>
        <end position="166"/>
    </location>
</feature>
<feature type="region of interest" description="Disordered" evidence="2">
    <location>
        <begin position="877"/>
        <end position="975"/>
    </location>
</feature>
<feature type="compositionally biased region" description="Polar residues" evidence="2">
    <location>
        <begin position="902"/>
        <end position="938"/>
    </location>
</feature>
<dbReference type="PANTHER" id="PTHR12205">
    <property type="entry name" value="CENTROMERE/KINETOCHORE PROTEIN ZW10"/>
    <property type="match status" value="1"/>
</dbReference>
<dbReference type="STRING" id="101091.A0A1C7NN00"/>
<proteinExistence type="predicted"/>
<dbReference type="AlphaFoldDB" id="A0A1C7NN00"/>
<protein>
    <submittedName>
        <fullName evidence="5">Centromere/kinetochore protein zw10</fullName>
    </submittedName>
</protein>